<keyword evidence="1" id="KW-0472">Membrane</keyword>
<dbReference type="Proteomes" id="UP000528555">
    <property type="component" value="Unassembled WGS sequence"/>
</dbReference>
<keyword evidence="4" id="KW-1185">Reference proteome</keyword>
<name>A0A850HLG7_9FIRM</name>
<proteinExistence type="predicted"/>
<organism evidence="3 4">
    <name type="scientific">Dorea phocaeensis</name>
    <dbReference type="NCBI Taxonomy" id="2040291"/>
    <lineage>
        <taxon>Bacteria</taxon>
        <taxon>Bacillati</taxon>
        <taxon>Bacillota</taxon>
        <taxon>Clostridia</taxon>
        <taxon>Lachnospirales</taxon>
        <taxon>Lachnospiraceae</taxon>
        <taxon>Dorea</taxon>
    </lineage>
</organism>
<dbReference type="Proteomes" id="UP000701680">
    <property type="component" value="Unassembled WGS sequence"/>
</dbReference>
<dbReference type="EMBL" id="JAAIUO010000002">
    <property type="protein sequence ID" value="NSK14300.1"/>
    <property type="molecule type" value="Genomic_DNA"/>
</dbReference>
<evidence type="ECO:0000313" key="4">
    <source>
        <dbReference type="Proteomes" id="UP000528555"/>
    </source>
</evidence>
<feature type="transmembrane region" description="Helical" evidence="1">
    <location>
        <begin position="38"/>
        <end position="57"/>
    </location>
</feature>
<reference evidence="3" key="2">
    <citation type="submission" date="2020-02" db="EMBL/GenBank/DDBJ databases">
        <authorList>
            <person name="Littmann E."/>
            <person name="Sorbara M."/>
        </authorList>
    </citation>
    <scope>NUCLEOTIDE SEQUENCE</scope>
    <source>
        <strain evidence="3">MSK.17.11</strain>
        <strain evidence="2">MSK.17.38</strain>
    </source>
</reference>
<feature type="transmembrane region" description="Helical" evidence="1">
    <location>
        <begin position="184"/>
        <end position="204"/>
    </location>
</feature>
<evidence type="ECO:0000313" key="2">
    <source>
        <dbReference type="EMBL" id="NSK14300.1"/>
    </source>
</evidence>
<keyword evidence="1" id="KW-0812">Transmembrane</keyword>
<evidence type="ECO:0000256" key="1">
    <source>
        <dbReference type="SAM" id="Phobius"/>
    </source>
</evidence>
<feature type="transmembrane region" description="Helical" evidence="1">
    <location>
        <begin position="69"/>
        <end position="87"/>
    </location>
</feature>
<evidence type="ECO:0000313" key="3">
    <source>
        <dbReference type="EMBL" id="NVH57613.1"/>
    </source>
</evidence>
<evidence type="ECO:0000313" key="5">
    <source>
        <dbReference type="Proteomes" id="UP000701680"/>
    </source>
</evidence>
<gene>
    <name evidence="3" type="ORF">G5A66_02900</name>
    <name evidence="2" type="ORF">G5A75_05300</name>
</gene>
<comment type="caution">
    <text evidence="3">The sequence shown here is derived from an EMBL/GenBank/DDBJ whole genome shotgun (WGS) entry which is preliminary data.</text>
</comment>
<keyword evidence="1" id="KW-1133">Transmembrane helix</keyword>
<reference evidence="4 5" key="1">
    <citation type="journal article" date="2020" name="Cell Host Microbe">
        <title>Functional and Genomic Variation between Human-Derived Isolates of Lachnospiraceae Reveals Inter- and Intra-Species Diversity.</title>
        <authorList>
            <person name="Sorbara M.T."/>
            <person name="Littmann E.R."/>
            <person name="Fontana E."/>
            <person name="Moody T.U."/>
            <person name="Kohout C.E."/>
            <person name="Gjonbalaj M."/>
            <person name="Eaton V."/>
            <person name="Seok R."/>
            <person name="Leiner I.M."/>
            <person name="Pamer E.G."/>
        </authorList>
    </citation>
    <scope>NUCLEOTIDE SEQUENCE [LARGE SCALE GENOMIC DNA]</scope>
    <source>
        <strain evidence="3 4">MSK.17.11</strain>
        <strain evidence="2 5">MSK.17.38</strain>
    </source>
</reference>
<feature type="transmembrane region" description="Helical" evidence="1">
    <location>
        <begin position="99"/>
        <end position="119"/>
    </location>
</feature>
<dbReference type="RefSeq" id="WP_173814496.1">
    <property type="nucleotide sequence ID" value="NZ_JAAITX010000002.1"/>
</dbReference>
<accession>A0A850HLG7</accession>
<protein>
    <submittedName>
        <fullName evidence="3">YwaF family protein</fullName>
    </submittedName>
</protein>
<feature type="transmembrane region" description="Helical" evidence="1">
    <location>
        <begin position="131"/>
        <end position="151"/>
    </location>
</feature>
<dbReference type="AlphaFoldDB" id="A0A850HLG7"/>
<dbReference type="EMBL" id="JAAITX010000002">
    <property type="protein sequence ID" value="NVH57613.1"/>
    <property type="molecule type" value="Genomic_DNA"/>
</dbReference>
<sequence>MKKFRTFFFTCGILMAASEIWKQLTLTFLINHGAYDWWYFPFQLCSIPMYICLIWPVISNKKYPRLHQILLTFLMDYCLLAGIFAFFDTSGMHYDYAPLTLHSFLWHILMILIGITAGLTRQADYSLSGYLGGTLLYAGLCGTATLFNLTLCQYGNLNMFYISPHYPMTQVVFSEITKQFGNSIGIWSYLLSIPVGAGVFHMMWKKWAK</sequence>